<evidence type="ECO:0000313" key="4">
    <source>
        <dbReference type="EMBL" id="MYN45600.1"/>
    </source>
</evidence>
<comment type="caution">
    <text evidence="4">The sequence shown here is derived from an EMBL/GenBank/DDBJ whole genome shotgun (WGS) entry which is preliminary data.</text>
</comment>
<reference evidence="4" key="1">
    <citation type="submission" date="2019-12" db="EMBL/GenBank/DDBJ databases">
        <title>Novel species isolated from a subtropical stream in China.</title>
        <authorList>
            <person name="Lu H."/>
        </authorList>
    </citation>
    <scope>NUCLEOTIDE SEQUENCE [LARGE SCALE GENOMIC DNA]</scope>
    <source>
        <strain evidence="4">FT93W</strain>
    </source>
</reference>
<dbReference type="AlphaFoldDB" id="A0A845HWV7"/>
<dbReference type="Proteomes" id="UP000444316">
    <property type="component" value="Unassembled WGS sequence"/>
</dbReference>
<accession>A0A845HWV7</accession>
<dbReference type="PANTHER" id="PTHR35936:SF25">
    <property type="entry name" value="ABC TRANSPORTER SUBSTRATE-BINDING PROTEIN"/>
    <property type="match status" value="1"/>
</dbReference>
<evidence type="ECO:0000259" key="3">
    <source>
        <dbReference type="SMART" id="SM00062"/>
    </source>
</evidence>
<dbReference type="Pfam" id="PF00497">
    <property type="entry name" value="SBP_bac_3"/>
    <property type="match status" value="1"/>
</dbReference>
<evidence type="ECO:0000256" key="1">
    <source>
        <dbReference type="ARBA" id="ARBA00022729"/>
    </source>
</evidence>
<protein>
    <submittedName>
        <fullName evidence="4">Transporter substrate-binding domain-containing protein</fullName>
    </submittedName>
</protein>
<evidence type="ECO:0000256" key="2">
    <source>
        <dbReference type="SAM" id="SignalP"/>
    </source>
</evidence>
<feature type="domain" description="Solute-binding protein family 3/N-terminal" evidence="3">
    <location>
        <begin position="25"/>
        <end position="251"/>
    </location>
</feature>
<sequence>MRMRLLLFMLVLSVFCRAAYAQQKELTLVSFDYPPLMEAASAQRPASGMAVDIVSEAFQRMKVPMRIVFYPLARGLAMLESGQADGIFTIKKNPEREARFLFSTRPLLSQDYVIFVRKNSKIVFDGDITSLENISLGILNRAYYGPVFDAALQAGLFKKLDIANSHKGNFLKLLAQRTDAVICSRIVGLALLRQLNAENDVVVSGPVLDTAPSYIMFSRQTITPEFIRQFDATIAAMHEDGTFASIAKKYPQ</sequence>
<dbReference type="SUPFAM" id="SSF53850">
    <property type="entry name" value="Periplasmic binding protein-like II"/>
    <property type="match status" value="1"/>
</dbReference>
<dbReference type="EMBL" id="WWCL01000002">
    <property type="protein sequence ID" value="MYN45600.1"/>
    <property type="molecule type" value="Genomic_DNA"/>
</dbReference>
<keyword evidence="5" id="KW-1185">Reference proteome</keyword>
<feature type="chain" id="PRO_5032872547" evidence="2">
    <location>
        <begin position="22"/>
        <end position="252"/>
    </location>
</feature>
<dbReference type="SMART" id="SM00062">
    <property type="entry name" value="PBPb"/>
    <property type="match status" value="1"/>
</dbReference>
<gene>
    <name evidence="4" type="ORF">GTP23_11130</name>
</gene>
<keyword evidence="1 2" id="KW-0732">Signal</keyword>
<feature type="signal peptide" evidence="2">
    <location>
        <begin position="1"/>
        <end position="21"/>
    </location>
</feature>
<dbReference type="PANTHER" id="PTHR35936">
    <property type="entry name" value="MEMBRANE-BOUND LYTIC MUREIN TRANSGLYCOSYLASE F"/>
    <property type="match status" value="1"/>
</dbReference>
<dbReference type="Gene3D" id="3.40.190.10">
    <property type="entry name" value="Periplasmic binding protein-like II"/>
    <property type="match status" value="2"/>
</dbReference>
<evidence type="ECO:0000313" key="5">
    <source>
        <dbReference type="Proteomes" id="UP000444316"/>
    </source>
</evidence>
<organism evidence="4 5">
    <name type="scientific">Duganella fentianensis</name>
    <dbReference type="NCBI Taxonomy" id="2692177"/>
    <lineage>
        <taxon>Bacteria</taxon>
        <taxon>Pseudomonadati</taxon>
        <taxon>Pseudomonadota</taxon>
        <taxon>Betaproteobacteria</taxon>
        <taxon>Burkholderiales</taxon>
        <taxon>Oxalobacteraceae</taxon>
        <taxon>Telluria group</taxon>
        <taxon>Duganella</taxon>
    </lineage>
</organism>
<proteinExistence type="predicted"/>
<dbReference type="InterPro" id="IPR001638">
    <property type="entry name" value="Solute-binding_3/MltF_N"/>
</dbReference>
<name>A0A845HWV7_9BURK</name>